<feature type="region of interest" description="Disordered" evidence="7">
    <location>
        <begin position="406"/>
        <end position="449"/>
    </location>
</feature>
<keyword evidence="5 8" id="KW-0472">Membrane</keyword>
<feature type="region of interest" description="Disordered" evidence="7">
    <location>
        <begin position="137"/>
        <end position="193"/>
    </location>
</feature>
<feature type="region of interest" description="Disordered" evidence="7">
    <location>
        <begin position="1"/>
        <end position="99"/>
    </location>
</feature>
<dbReference type="GO" id="GO:0032934">
    <property type="term" value="F:sterol binding"/>
    <property type="evidence" value="ECO:0007669"/>
    <property type="project" value="TreeGrafter"/>
</dbReference>
<dbReference type="EMBL" id="LT598489">
    <property type="protein sequence ID" value="SCV99709.1"/>
    <property type="molecule type" value="Genomic_DNA"/>
</dbReference>
<dbReference type="PROSITE" id="PS51778">
    <property type="entry name" value="VAST"/>
    <property type="match status" value="1"/>
</dbReference>
<evidence type="ECO:0000256" key="2">
    <source>
        <dbReference type="ARBA" id="ARBA00006582"/>
    </source>
</evidence>
<dbReference type="InterPro" id="IPR004182">
    <property type="entry name" value="GRAM"/>
</dbReference>
<feature type="domain" description="VASt" evidence="9">
    <location>
        <begin position="502"/>
        <end position="674"/>
    </location>
</feature>
<dbReference type="GO" id="GO:0005739">
    <property type="term" value="C:mitochondrion"/>
    <property type="evidence" value="ECO:0007669"/>
    <property type="project" value="TreeGrafter"/>
</dbReference>
<dbReference type="OrthoDB" id="2162691at2759"/>
<gene>
    <name evidence="10" type="ORF">LAFE_0B00782G</name>
</gene>
<comment type="similarity">
    <text evidence="2">Belongs to the YSP2 family.</text>
</comment>
<dbReference type="OMA" id="HHETEFP"/>
<dbReference type="GO" id="GO:0120015">
    <property type="term" value="F:sterol transfer activity"/>
    <property type="evidence" value="ECO:0007669"/>
    <property type="project" value="TreeGrafter"/>
</dbReference>
<dbReference type="Gene3D" id="2.30.29.30">
    <property type="entry name" value="Pleckstrin-homology domain (PH domain)/Phosphotyrosine-binding domain (PTB)"/>
    <property type="match status" value="1"/>
</dbReference>
<feature type="compositionally biased region" description="Basic residues" evidence="7">
    <location>
        <begin position="684"/>
        <end position="696"/>
    </location>
</feature>
<dbReference type="InterPro" id="IPR031968">
    <property type="entry name" value="VASt"/>
</dbReference>
<dbReference type="Proteomes" id="UP000190831">
    <property type="component" value="Chromosome B"/>
</dbReference>
<reference evidence="11" key="1">
    <citation type="submission" date="2016-03" db="EMBL/GenBank/DDBJ databases">
        <authorList>
            <person name="Devillers H."/>
        </authorList>
    </citation>
    <scope>NUCLEOTIDE SEQUENCE [LARGE SCALE GENOMIC DNA]</scope>
</reference>
<feature type="compositionally biased region" description="Polar residues" evidence="7">
    <location>
        <begin position="139"/>
        <end position="159"/>
    </location>
</feature>
<name>A0A1G4M7J1_LACFM</name>
<dbReference type="GO" id="GO:0032541">
    <property type="term" value="C:cortical endoplasmic reticulum"/>
    <property type="evidence" value="ECO:0007669"/>
    <property type="project" value="TreeGrafter"/>
</dbReference>
<evidence type="ECO:0000313" key="11">
    <source>
        <dbReference type="Proteomes" id="UP000190831"/>
    </source>
</evidence>
<dbReference type="GO" id="GO:0032366">
    <property type="term" value="P:intracellular sterol transport"/>
    <property type="evidence" value="ECO:0007669"/>
    <property type="project" value="TreeGrafter"/>
</dbReference>
<dbReference type="InterPro" id="IPR011993">
    <property type="entry name" value="PH-like_dom_sf"/>
</dbReference>
<sequence length="898" mass="101798">MSCSDFDNWEPVDDDQESPNSPKEASESSLGLPFQATTDNSKIKPSTSPIRSIQNSTRDSISSMDSTALKSMPADPQLAEVDPITGVNSPPNKNASALSSVSNIIDSTKGVDRIDETDGLPSSSFFNNMLSSLSFNNGGKPSTHSRALSESSTQGSPNIISYRKSTPSRRSRRSISVDNEIPTSPLQQMEKPEELLSQDYDKRLYIDEKLAETPYRFAVEARNEEFHNIFKSVPDDDRLLDDFSCALSREFLFQGRIYVSQFNICFNSNLLGWITNLVISLKDVVAMEKTSTAGLFPNGISIETHLGKHQFASFISRDTTFEFIKTVWRTFRESEVPVPPLTRQSSSLSNVPDAFPMTNRELTLKILPEIASSEIPSSRASIISENDSKIDDAILSVDDFTPSIAISGRLKEEEEDGEDDEDDYDEEGEDEIDYDDYEEDENSLKSHELKGNSTVIVSDEEEGTLTQSSLKIFKLKENSGYEYDGPAYFQETSFVYVPEDNNEYVLAELELNAPPGVVYQLMFSNENSAFLIDFLKSQKSSQISPITGFDNVNKDGQQYREYNYAKALNYSVGPKSTKCQVLETVLNMDYENYINVLNTTKTPDVPSGNSFSVKTRYMMRWASANSSILKISFWVDWTGSSWIKSMVDKSCKAGQIEATKTMVDLINEYINKYVEEGKTLVAKQPRKKQPQSRRVSKTSSRSYEPVKGSGRTSGHEQTNENQFQGDWFSKSNTVVILLFINMVLLCLVILHEQNILRQIKKADSNNRIYSSSFTIDQVLNDLRNIFKESKESVSSDFAQMMKSSEELEIWDWLNERAEQNKNYAMNDHKRDRYQRYLYYMVRQWVRGEIAPEESQDFLQRLDKLMKIVSDSKGISDKTESEPFNVSKIKNAVDYLINI</sequence>
<protein>
    <submittedName>
        <fullName evidence="10">LAFE_0B00782g1_1</fullName>
    </submittedName>
</protein>
<feature type="compositionally biased region" description="Acidic residues" evidence="7">
    <location>
        <begin position="413"/>
        <end position="441"/>
    </location>
</feature>
<dbReference type="GO" id="GO:0005789">
    <property type="term" value="C:endoplasmic reticulum membrane"/>
    <property type="evidence" value="ECO:0007669"/>
    <property type="project" value="UniProtKB-SubCell"/>
</dbReference>
<dbReference type="Pfam" id="PF16016">
    <property type="entry name" value="VASt"/>
    <property type="match status" value="1"/>
</dbReference>
<comment type="subcellular location">
    <subcellularLocation>
        <location evidence="6">Endomembrane system</location>
        <topology evidence="6">Single-pass membrane protein</topology>
    </subcellularLocation>
    <subcellularLocation>
        <location evidence="1">Endoplasmic reticulum membrane</location>
    </subcellularLocation>
</comment>
<dbReference type="PANTHER" id="PTHR23319:SF4">
    <property type="entry name" value="GRAM DOMAIN CONTAINING 1B, ISOFORM E"/>
    <property type="match status" value="1"/>
</dbReference>
<dbReference type="InterPro" id="IPR051482">
    <property type="entry name" value="Cholesterol_transport"/>
</dbReference>
<evidence type="ECO:0000256" key="3">
    <source>
        <dbReference type="ARBA" id="ARBA00022692"/>
    </source>
</evidence>
<feature type="compositionally biased region" description="Polar residues" evidence="7">
    <location>
        <begin position="86"/>
        <end position="99"/>
    </location>
</feature>
<feature type="compositionally biased region" description="Acidic residues" evidence="7">
    <location>
        <begin position="7"/>
        <end position="17"/>
    </location>
</feature>
<evidence type="ECO:0000256" key="8">
    <source>
        <dbReference type="SAM" id="Phobius"/>
    </source>
</evidence>
<organism evidence="10 11">
    <name type="scientific">Lachancea fermentati</name>
    <name type="common">Zygosaccharomyces fermentati</name>
    <dbReference type="NCBI Taxonomy" id="4955"/>
    <lineage>
        <taxon>Eukaryota</taxon>
        <taxon>Fungi</taxon>
        <taxon>Dikarya</taxon>
        <taxon>Ascomycota</taxon>
        <taxon>Saccharomycotina</taxon>
        <taxon>Saccharomycetes</taxon>
        <taxon>Saccharomycetales</taxon>
        <taxon>Saccharomycetaceae</taxon>
        <taxon>Lachancea</taxon>
    </lineage>
</organism>
<accession>A0A1G4M7J1</accession>
<keyword evidence="4 8" id="KW-1133">Transmembrane helix</keyword>
<dbReference type="PANTHER" id="PTHR23319">
    <property type="entry name" value="GRAM DOMAIN CONTAINING 1B, ISOFORM E"/>
    <property type="match status" value="1"/>
</dbReference>
<proteinExistence type="inferred from homology"/>
<evidence type="ECO:0000256" key="5">
    <source>
        <dbReference type="ARBA" id="ARBA00023136"/>
    </source>
</evidence>
<feature type="compositionally biased region" description="Polar residues" evidence="7">
    <location>
        <begin position="18"/>
        <end position="69"/>
    </location>
</feature>
<evidence type="ECO:0000313" key="10">
    <source>
        <dbReference type="EMBL" id="SCV99709.1"/>
    </source>
</evidence>
<evidence type="ECO:0000256" key="6">
    <source>
        <dbReference type="ARBA" id="ARBA00037847"/>
    </source>
</evidence>
<keyword evidence="11" id="KW-1185">Reference proteome</keyword>
<dbReference type="GO" id="GO:0005886">
    <property type="term" value="C:plasma membrane"/>
    <property type="evidence" value="ECO:0007669"/>
    <property type="project" value="TreeGrafter"/>
</dbReference>
<dbReference type="GO" id="GO:0140268">
    <property type="term" value="C:endoplasmic reticulum-plasma membrane contact site"/>
    <property type="evidence" value="ECO:0007669"/>
    <property type="project" value="TreeGrafter"/>
</dbReference>
<dbReference type="CDD" id="cd13220">
    <property type="entry name" value="PH-GRAM_GRAMDC"/>
    <property type="match status" value="1"/>
</dbReference>
<dbReference type="SMART" id="SM00568">
    <property type="entry name" value="GRAM"/>
    <property type="match status" value="1"/>
</dbReference>
<evidence type="ECO:0000256" key="1">
    <source>
        <dbReference type="ARBA" id="ARBA00004586"/>
    </source>
</evidence>
<feature type="region of interest" description="Disordered" evidence="7">
    <location>
        <begin position="681"/>
        <end position="719"/>
    </location>
</feature>
<feature type="transmembrane region" description="Helical" evidence="8">
    <location>
        <begin position="733"/>
        <end position="751"/>
    </location>
</feature>
<evidence type="ECO:0000256" key="7">
    <source>
        <dbReference type="SAM" id="MobiDB-lite"/>
    </source>
</evidence>
<evidence type="ECO:0000259" key="9">
    <source>
        <dbReference type="PROSITE" id="PS51778"/>
    </source>
</evidence>
<dbReference type="AlphaFoldDB" id="A0A1G4M7J1"/>
<evidence type="ECO:0000256" key="4">
    <source>
        <dbReference type="ARBA" id="ARBA00022989"/>
    </source>
</evidence>
<keyword evidence="3 8" id="KW-0812">Transmembrane</keyword>
<dbReference type="Pfam" id="PF02893">
    <property type="entry name" value="GRAM"/>
    <property type="match status" value="1"/>
</dbReference>